<protein>
    <recommendedName>
        <fullName evidence="3">Coenzyme F390 synthetase</fullName>
    </recommendedName>
</protein>
<dbReference type="OrthoDB" id="580775at2"/>
<dbReference type="Gene3D" id="3.40.50.12780">
    <property type="entry name" value="N-terminal domain of ligase-like"/>
    <property type="match status" value="1"/>
</dbReference>
<evidence type="ECO:0008006" key="3">
    <source>
        <dbReference type="Google" id="ProtNLM"/>
    </source>
</evidence>
<evidence type="ECO:0000313" key="2">
    <source>
        <dbReference type="Proteomes" id="UP000236434"/>
    </source>
</evidence>
<dbReference type="AlphaFoldDB" id="A0A2K1NX99"/>
<gene>
    <name evidence="1" type="ORF">X929_08800</name>
</gene>
<evidence type="ECO:0000313" key="1">
    <source>
        <dbReference type="EMBL" id="PNR95139.1"/>
    </source>
</evidence>
<reference evidence="1 2" key="1">
    <citation type="submission" date="2013-12" db="EMBL/GenBank/DDBJ databases">
        <title>Comparative genomics of Petrotoga isolates.</title>
        <authorList>
            <person name="Nesbo C.L."/>
            <person name="Charchuk R."/>
            <person name="Chow K."/>
        </authorList>
    </citation>
    <scope>NUCLEOTIDE SEQUENCE [LARGE SCALE GENOMIC DNA]</scope>
    <source>
        <strain evidence="1 2">DSM 13574</strain>
    </source>
</reference>
<dbReference type="Proteomes" id="UP000236434">
    <property type="component" value="Unassembled WGS sequence"/>
</dbReference>
<dbReference type="InterPro" id="IPR042099">
    <property type="entry name" value="ANL_N_sf"/>
</dbReference>
<dbReference type="RefSeq" id="WP_103067608.1">
    <property type="nucleotide sequence ID" value="NZ_AZRL01000022.1"/>
</dbReference>
<dbReference type="PANTHER" id="PTHR36932:SF1">
    <property type="entry name" value="CAPSULAR POLYSACCHARIDE BIOSYNTHESIS PROTEIN"/>
    <property type="match status" value="1"/>
</dbReference>
<accession>A0A2K1NX99</accession>
<name>A0A2K1NX99_9BACT</name>
<dbReference type="PANTHER" id="PTHR36932">
    <property type="entry name" value="CAPSULAR POLYSACCHARIDE BIOSYNTHESIS PROTEIN"/>
    <property type="match status" value="1"/>
</dbReference>
<proteinExistence type="predicted"/>
<organism evidence="1 2">
    <name type="scientific">Petrotoga olearia DSM 13574</name>
    <dbReference type="NCBI Taxonomy" id="1122955"/>
    <lineage>
        <taxon>Bacteria</taxon>
        <taxon>Thermotogati</taxon>
        <taxon>Thermotogota</taxon>
        <taxon>Thermotogae</taxon>
        <taxon>Petrotogales</taxon>
        <taxon>Petrotogaceae</taxon>
        <taxon>Petrotoga</taxon>
    </lineage>
</organism>
<dbReference type="EMBL" id="AZRL01000022">
    <property type="protein sequence ID" value="PNR95139.1"/>
    <property type="molecule type" value="Genomic_DNA"/>
</dbReference>
<dbReference type="InterPro" id="IPR053158">
    <property type="entry name" value="CapK_Type1_Caps_Biosynth"/>
</dbReference>
<comment type="caution">
    <text evidence="1">The sequence shown here is derived from an EMBL/GenBank/DDBJ whole genome shotgun (WGS) entry which is preliminary data.</text>
</comment>
<sequence length="443" mass="52299">MSFLRTVYYYYSLSKNLNHSRRKILELREKKFRKILRYAYRKIPFYMDFYRSFRIKENMLDEIPINELPTINKNIMIDNFDKFFKDDQITKNKVEDFLNNNPNPTSLLYDKYHVIHSSGSTGTVGYYLYSEKEWDFIKAISTRMFSNFTLKRKKYAFIGAVDGHYAAISLFLSPLNQTEKFFYKDYIVMDINKPIKTYLKKLNDFQPDNLTGYPYGIRSLAQFQNEGFLNIHPEVIVCGGEPLLKNVKLFLKEVWKNSKIVDSYATSESLAMGVSREDLKGMYIYDDAVYLEIQENKTILTNLYNYTQPIIRYELTDILKKSKNGGGKWPFTKIEQITGRTELIPFFVTQDGEKDFIHPIVIAEFFVKGVTKFQFIQRNQSSFVFKIVVSPKEPSDEIVQEVRKKLYDILEKKKMKNVNFEVKVVEDIKPDEKTGKFKLIVIE</sequence>
<dbReference type="SUPFAM" id="SSF56801">
    <property type="entry name" value="Acetyl-CoA synthetase-like"/>
    <property type="match status" value="1"/>
</dbReference>